<organism evidence="2 3">
    <name type="scientific">Emericellopsis atlantica</name>
    <dbReference type="NCBI Taxonomy" id="2614577"/>
    <lineage>
        <taxon>Eukaryota</taxon>
        <taxon>Fungi</taxon>
        <taxon>Dikarya</taxon>
        <taxon>Ascomycota</taxon>
        <taxon>Pezizomycotina</taxon>
        <taxon>Sordariomycetes</taxon>
        <taxon>Hypocreomycetidae</taxon>
        <taxon>Hypocreales</taxon>
        <taxon>Bionectriaceae</taxon>
        <taxon>Emericellopsis</taxon>
    </lineage>
</organism>
<evidence type="ECO:0000313" key="2">
    <source>
        <dbReference type="EMBL" id="KAG9258712.1"/>
    </source>
</evidence>
<dbReference type="OrthoDB" id="5398572at2759"/>
<keyword evidence="3" id="KW-1185">Reference proteome</keyword>
<dbReference type="AlphaFoldDB" id="A0A9P7ZVN9"/>
<feature type="compositionally biased region" description="Basic and acidic residues" evidence="1">
    <location>
        <begin position="494"/>
        <end position="505"/>
    </location>
</feature>
<feature type="compositionally biased region" description="Basic residues" evidence="1">
    <location>
        <begin position="1"/>
        <end position="11"/>
    </location>
</feature>
<feature type="compositionally biased region" description="Polar residues" evidence="1">
    <location>
        <begin position="16"/>
        <end position="30"/>
    </location>
</feature>
<evidence type="ECO:0008006" key="4">
    <source>
        <dbReference type="Google" id="ProtNLM"/>
    </source>
</evidence>
<proteinExistence type="predicted"/>
<gene>
    <name evidence="2" type="ORF">F5Z01DRAFT_643977</name>
</gene>
<accession>A0A9P7ZVN9</accession>
<feature type="region of interest" description="Disordered" evidence="1">
    <location>
        <begin position="436"/>
        <end position="554"/>
    </location>
</feature>
<dbReference type="RefSeq" id="XP_046122636.1">
    <property type="nucleotide sequence ID" value="XM_046262756.1"/>
</dbReference>
<evidence type="ECO:0000256" key="1">
    <source>
        <dbReference type="SAM" id="MobiDB-lite"/>
    </source>
</evidence>
<feature type="compositionally biased region" description="Polar residues" evidence="1">
    <location>
        <begin position="439"/>
        <end position="453"/>
    </location>
</feature>
<dbReference type="EMBL" id="MU251243">
    <property type="protein sequence ID" value="KAG9258712.1"/>
    <property type="molecule type" value="Genomic_DNA"/>
</dbReference>
<feature type="compositionally biased region" description="Polar residues" evidence="1">
    <location>
        <begin position="56"/>
        <end position="80"/>
    </location>
</feature>
<dbReference type="GeneID" id="70293659"/>
<sequence>MSDQPRKRRAAAQKNVYVNQQKRTKTQPSVQPEDDGDSNVTMTYLEHRRNAPRASNPFSTFAPATSEADNSTPEPTQTTLADPAEAFVTQVSGDESEIQVNTARQDEEGLFVDDEQQSSPAVDTEDGLGDEETGDTQESNESDKESKQVALEELAIQCHKLVEVLRSSDNDGQPKTIALRRKLFGIVREQFCGRLSSFVNIDKVGDLGLNPSTVAAELARANLASTLDLLHTIQYEVLSAEPEEDHPYINFYLAQVDDFFASLFQPFGDLERENTLLHLNIRTMLVVEELANRPNDNVIQLIAEFFFDVEEDATPLTQDNYASRLTGSRLKDLSSKYGDTTDTIMKLVSPRIADIISTVEEADNTNQDRAEALRAKYDKNKLIPEIRKWVLDTYDLSRLQSRPTEDRILDEAEKLDSQSEITVSLRQWRDVGDERPTLFDTQAQTSNILSSPVRTAGDSGPSPRRAVDVLTDVDIIGRPPASVVDDDDENPFETDSRQPDPDRSAIVKTQLRSAPVVSSSMPPPPLPSQRPPPPAPPRSFPSSSASALFRQRTPWSEEDTATLVRLVATRQAGWATIEQRDQDKFQHPRNQQAYRDKARNLKVEYLLADTPLPPGFDQVALRQRDVDKIVSEGKNPYRREVDVDGDGNPIDTDLAAV</sequence>
<feature type="compositionally biased region" description="Low complexity" evidence="1">
    <location>
        <begin position="540"/>
        <end position="550"/>
    </location>
</feature>
<dbReference type="Gene3D" id="1.10.10.60">
    <property type="entry name" value="Homeodomain-like"/>
    <property type="match status" value="1"/>
</dbReference>
<evidence type="ECO:0000313" key="3">
    <source>
        <dbReference type="Proteomes" id="UP000887229"/>
    </source>
</evidence>
<feature type="region of interest" description="Disordered" evidence="1">
    <location>
        <begin position="632"/>
        <end position="657"/>
    </location>
</feature>
<feature type="compositionally biased region" description="Pro residues" evidence="1">
    <location>
        <begin position="521"/>
        <end position="539"/>
    </location>
</feature>
<name>A0A9P7ZVN9_9HYPO</name>
<feature type="region of interest" description="Disordered" evidence="1">
    <location>
        <begin position="1"/>
        <end position="80"/>
    </location>
</feature>
<comment type="caution">
    <text evidence="2">The sequence shown here is derived from an EMBL/GenBank/DDBJ whole genome shotgun (WGS) entry which is preliminary data.</text>
</comment>
<feature type="region of interest" description="Disordered" evidence="1">
    <location>
        <begin position="106"/>
        <end position="148"/>
    </location>
</feature>
<feature type="compositionally biased region" description="Acidic residues" evidence="1">
    <location>
        <begin position="123"/>
        <end position="140"/>
    </location>
</feature>
<feature type="compositionally biased region" description="Basic and acidic residues" evidence="1">
    <location>
        <begin position="632"/>
        <end position="642"/>
    </location>
</feature>
<reference evidence="2" key="1">
    <citation type="journal article" date="2021" name="IMA Fungus">
        <title>Genomic characterization of three marine fungi, including Emericellopsis atlantica sp. nov. with signatures of a generalist lifestyle and marine biomass degradation.</title>
        <authorList>
            <person name="Hagestad O.C."/>
            <person name="Hou L."/>
            <person name="Andersen J.H."/>
            <person name="Hansen E.H."/>
            <person name="Altermark B."/>
            <person name="Li C."/>
            <person name="Kuhnert E."/>
            <person name="Cox R.J."/>
            <person name="Crous P.W."/>
            <person name="Spatafora J.W."/>
            <person name="Lail K."/>
            <person name="Amirebrahimi M."/>
            <person name="Lipzen A."/>
            <person name="Pangilinan J."/>
            <person name="Andreopoulos W."/>
            <person name="Hayes R.D."/>
            <person name="Ng V."/>
            <person name="Grigoriev I.V."/>
            <person name="Jackson S.A."/>
            <person name="Sutton T.D.S."/>
            <person name="Dobson A.D.W."/>
            <person name="Rama T."/>
        </authorList>
    </citation>
    <scope>NUCLEOTIDE SEQUENCE</scope>
    <source>
        <strain evidence="2">TS7</strain>
    </source>
</reference>
<dbReference type="Proteomes" id="UP000887229">
    <property type="component" value="Unassembled WGS sequence"/>
</dbReference>
<protein>
    <recommendedName>
        <fullName evidence="4">Myb-like domain-containing protein</fullName>
    </recommendedName>
</protein>